<protein>
    <recommendedName>
        <fullName evidence="6">Ataxin-10 domain-containing protein</fullName>
    </recommendedName>
</protein>
<organism evidence="4 5">
    <name type="scientific">Cyclotella cryptica</name>
    <dbReference type="NCBI Taxonomy" id="29204"/>
    <lineage>
        <taxon>Eukaryota</taxon>
        <taxon>Sar</taxon>
        <taxon>Stramenopiles</taxon>
        <taxon>Ochrophyta</taxon>
        <taxon>Bacillariophyta</taxon>
        <taxon>Coscinodiscophyceae</taxon>
        <taxon>Thalassiosirophycidae</taxon>
        <taxon>Stephanodiscales</taxon>
        <taxon>Stephanodiscaceae</taxon>
        <taxon>Cyclotella</taxon>
    </lineage>
</organism>
<evidence type="ECO:0000313" key="4">
    <source>
        <dbReference type="EMBL" id="KAL3801777.1"/>
    </source>
</evidence>
<dbReference type="Proteomes" id="UP001516023">
    <property type="component" value="Unassembled WGS sequence"/>
</dbReference>
<keyword evidence="2" id="KW-0344">Guanine-nucleotide releasing factor</keyword>
<evidence type="ECO:0000313" key="5">
    <source>
        <dbReference type="Proteomes" id="UP001516023"/>
    </source>
</evidence>
<dbReference type="PANTHER" id="PTHR12425:SF5">
    <property type="entry name" value="SYNEMBRYN"/>
    <property type="match status" value="1"/>
</dbReference>
<dbReference type="GO" id="GO:0005085">
    <property type="term" value="F:guanyl-nucleotide exchange factor activity"/>
    <property type="evidence" value="ECO:0007669"/>
    <property type="project" value="UniProtKB-KW"/>
</dbReference>
<accession>A0ABD3QMX9</accession>
<sequence length="542" mass="59852">MADNVAKQLIAALHPANHSTDAQQPESDLRTKIAATLKQWNDSLENDLLRADPRTKSLGYDSSVSSPLLKEAANALHFSLVSTVDPSLCCEDGWTTDSEAGEASRRAANAVSESLLLNSHNLQYFSLLVELLRAAGLFMRWHGQVLQSPLLLSQPDLLNNPTVRFKSDGMLLMCSKLIENDIFAGNNFPDVPRFASIYLFRATYGNDSLTMTTRTLFVESMDGCSCLMKALLKGDQPLSRLFSVVRNIHHLVSSYPSSITKMDRAIDVLMTDTSLEHEAKQDLLQVLVATLAWAFRSEPIFPGDSSDRRSELMLEILRALFAMDVGLSTKAQNYQDNMTQLGIILCDLLKLSNSDARVYQCKLAVVALLLNAPKEYAQYLAIHGGIKPLVDIMEYQLSLVVVERTASGAEDAAAVVPILLVLKKLAQASSLVLKIVKDEVFPPDAEGMFQEKVKAEMIKNQTDGQVKAKNMAPLDAPKSTLRWKLIRLMTWTESTVKRSGSELLWTLCDDDPTKFVLRTGFGNAIHFLGMKGCVTLPNGIDI</sequence>
<comment type="similarity">
    <text evidence="1">Belongs to the synembryn family.</text>
</comment>
<dbReference type="EMBL" id="JABMIG020000024">
    <property type="protein sequence ID" value="KAL3801777.1"/>
    <property type="molecule type" value="Genomic_DNA"/>
</dbReference>
<dbReference type="AlphaFoldDB" id="A0ABD3QMX9"/>
<dbReference type="PANTHER" id="PTHR12425">
    <property type="entry name" value="SYNEMBRYN"/>
    <property type="match status" value="1"/>
</dbReference>
<evidence type="ECO:0008006" key="6">
    <source>
        <dbReference type="Google" id="ProtNLM"/>
    </source>
</evidence>
<keyword evidence="5" id="KW-1185">Reference proteome</keyword>
<evidence type="ECO:0000256" key="2">
    <source>
        <dbReference type="ARBA" id="ARBA00022658"/>
    </source>
</evidence>
<keyword evidence="3" id="KW-0143">Chaperone</keyword>
<dbReference type="Pfam" id="PF10165">
    <property type="entry name" value="Ric8"/>
    <property type="match status" value="1"/>
</dbReference>
<dbReference type="InterPro" id="IPR019318">
    <property type="entry name" value="Gua_nucleotide_exch_fac_Ric8"/>
</dbReference>
<name>A0ABD3QMX9_9STRA</name>
<evidence type="ECO:0000256" key="3">
    <source>
        <dbReference type="ARBA" id="ARBA00023186"/>
    </source>
</evidence>
<evidence type="ECO:0000256" key="1">
    <source>
        <dbReference type="ARBA" id="ARBA00009049"/>
    </source>
</evidence>
<proteinExistence type="inferred from homology"/>
<comment type="caution">
    <text evidence="4">The sequence shown here is derived from an EMBL/GenBank/DDBJ whole genome shotgun (WGS) entry which is preliminary data.</text>
</comment>
<gene>
    <name evidence="4" type="ORF">HJC23_001173</name>
</gene>
<reference evidence="4 5" key="1">
    <citation type="journal article" date="2020" name="G3 (Bethesda)">
        <title>Improved Reference Genome for Cyclotella cryptica CCMP332, a Model for Cell Wall Morphogenesis, Salinity Adaptation, and Lipid Production in Diatoms (Bacillariophyta).</title>
        <authorList>
            <person name="Roberts W.R."/>
            <person name="Downey K.M."/>
            <person name="Ruck E.C."/>
            <person name="Traller J.C."/>
            <person name="Alverson A.J."/>
        </authorList>
    </citation>
    <scope>NUCLEOTIDE SEQUENCE [LARGE SCALE GENOMIC DNA]</scope>
    <source>
        <strain evidence="4 5">CCMP332</strain>
    </source>
</reference>